<keyword evidence="2" id="KW-1185">Reference proteome</keyword>
<protein>
    <submittedName>
        <fullName evidence="1">Uncharacterized protein</fullName>
    </submittedName>
</protein>
<gene>
    <name evidence="1" type="ORF">IQ260_26790</name>
</gene>
<reference evidence="1" key="1">
    <citation type="submission" date="2020-10" db="EMBL/GenBank/DDBJ databases">
        <authorList>
            <person name="Castelo-Branco R."/>
            <person name="Eusebio N."/>
            <person name="Adriana R."/>
            <person name="Vieira A."/>
            <person name="Brugerolle De Fraissinette N."/>
            <person name="Rezende De Castro R."/>
            <person name="Schneider M.P."/>
            <person name="Vasconcelos V."/>
            <person name="Leao P.N."/>
        </authorList>
    </citation>
    <scope>NUCLEOTIDE SEQUENCE</scope>
    <source>
        <strain evidence="1">LEGE 11479</strain>
    </source>
</reference>
<dbReference type="Proteomes" id="UP000615026">
    <property type="component" value="Unassembled WGS sequence"/>
</dbReference>
<proteinExistence type="predicted"/>
<accession>A0A929FCQ6</accession>
<comment type="caution">
    <text evidence="1">The sequence shown here is derived from an EMBL/GenBank/DDBJ whole genome shotgun (WGS) entry which is preliminary data.</text>
</comment>
<name>A0A929FCQ6_LEPEC</name>
<dbReference type="Pfam" id="PF14218">
    <property type="entry name" value="COP23"/>
    <property type="match status" value="1"/>
</dbReference>
<evidence type="ECO:0000313" key="2">
    <source>
        <dbReference type="Proteomes" id="UP000615026"/>
    </source>
</evidence>
<feature type="non-terminal residue" evidence="1">
    <location>
        <position position="1"/>
    </location>
</feature>
<evidence type="ECO:0000313" key="1">
    <source>
        <dbReference type="EMBL" id="MBE9070254.1"/>
    </source>
</evidence>
<dbReference type="RefSeq" id="WP_228016467.1">
    <property type="nucleotide sequence ID" value="NZ_JADEXP010000400.1"/>
</dbReference>
<dbReference type="AlphaFoldDB" id="A0A929FCQ6"/>
<sequence>HGAAKPTVEVEEFEIILPAEPAHELAGTFACVESPYSGVAPTTVFYSPEGALPVIHWVSDYFAGSGYDPLTRCRQVSDRFERYYEAGVLNYITTGIVNRLPVICVSDELGGPCQGLLLTLKPGQNASFVVQRLFDLSYGRRVGALYESGSRVYIDVENYLSGLEQLESSR</sequence>
<dbReference type="InterPro" id="IPR025478">
    <property type="entry name" value="COP23"/>
</dbReference>
<dbReference type="EMBL" id="JADEXP010000400">
    <property type="protein sequence ID" value="MBE9070254.1"/>
    <property type="molecule type" value="Genomic_DNA"/>
</dbReference>
<organism evidence="1 2">
    <name type="scientific">Leptolyngbya cf. ectocarpi LEGE 11479</name>
    <dbReference type="NCBI Taxonomy" id="1828722"/>
    <lineage>
        <taxon>Bacteria</taxon>
        <taxon>Bacillati</taxon>
        <taxon>Cyanobacteriota</taxon>
        <taxon>Cyanophyceae</taxon>
        <taxon>Leptolyngbyales</taxon>
        <taxon>Leptolyngbyaceae</taxon>
        <taxon>Leptolyngbya group</taxon>
        <taxon>Leptolyngbya</taxon>
    </lineage>
</organism>